<evidence type="ECO:0000256" key="2">
    <source>
        <dbReference type="ARBA" id="ARBA00012483"/>
    </source>
</evidence>
<evidence type="ECO:0000256" key="6">
    <source>
        <dbReference type="ARBA" id="ARBA00022833"/>
    </source>
</evidence>
<sequence>MPSTRQKTWGMDMASASEDRCPVCLITLDNAALTMPCLHRFCFSCIQRWAEIKPECPLSHCSTCRTWPQPGRTAAQYA</sequence>
<name>A0A8D0G3S8_STROC</name>
<evidence type="ECO:0000256" key="9">
    <source>
        <dbReference type="PROSITE-ProRule" id="PRU00175"/>
    </source>
</evidence>
<organism evidence="11 12">
    <name type="scientific">Strix occidentalis caurina</name>
    <name type="common">northern spotted owl</name>
    <dbReference type="NCBI Taxonomy" id="311401"/>
    <lineage>
        <taxon>Eukaryota</taxon>
        <taxon>Metazoa</taxon>
        <taxon>Chordata</taxon>
        <taxon>Craniata</taxon>
        <taxon>Vertebrata</taxon>
        <taxon>Euteleostomi</taxon>
        <taxon>Archelosauria</taxon>
        <taxon>Archosauria</taxon>
        <taxon>Dinosauria</taxon>
        <taxon>Saurischia</taxon>
        <taxon>Theropoda</taxon>
        <taxon>Coelurosauria</taxon>
        <taxon>Aves</taxon>
        <taxon>Neognathae</taxon>
        <taxon>Neoaves</taxon>
        <taxon>Telluraves</taxon>
        <taxon>Strigiformes</taxon>
        <taxon>Strigidae</taxon>
        <taxon>Strix</taxon>
    </lineage>
</organism>
<dbReference type="Pfam" id="PF13923">
    <property type="entry name" value="zf-C3HC4_2"/>
    <property type="match status" value="1"/>
</dbReference>
<evidence type="ECO:0000256" key="7">
    <source>
        <dbReference type="ARBA" id="ARBA00023015"/>
    </source>
</evidence>
<evidence type="ECO:0000256" key="4">
    <source>
        <dbReference type="ARBA" id="ARBA00022723"/>
    </source>
</evidence>
<dbReference type="PANTHER" id="PTHR46077:SF1">
    <property type="entry name" value="TOP1 BINDING ARGININE_SERINE RICH PROTEIN, E3 UBIQUITIN LIGASE"/>
    <property type="match status" value="1"/>
</dbReference>
<protein>
    <recommendedName>
        <fullName evidence="2">RING-type E3 ubiquitin transferase</fullName>
        <ecNumber evidence="2">2.3.2.27</ecNumber>
    </recommendedName>
</protein>
<keyword evidence="12" id="KW-1185">Reference proteome</keyword>
<dbReference type="InterPro" id="IPR001841">
    <property type="entry name" value="Znf_RING"/>
</dbReference>
<evidence type="ECO:0000256" key="3">
    <source>
        <dbReference type="ARBA" id="ARBA00022679"/>
    </source>
</evidence>
<dbReference type="PROSITE" id="PS00518">
    <property type="entry name" value="ZF_RING_1"/>
    <property type="match status" value="1"/>
</dbReference>
<evidence type="ECO:0000313" key="11">
    <source>
        <dbReference type="Ensembl" id="ENSSOCP00000023060.1"/>
    </source>
</evidence>
<keyword evidence="7" id="KW-0805">Transcription regulation</keyword>
<proteinExistence type="predicted"/>
<dbReference type="GO" id="GO:0061630">
    <property type="term" value="F:ubiquitin protein ligase activity"/>
    <property type="evidence" value="ECO:0007669"/>
    <property type="project" value="UniProtKB-EC"/>
</dbReference>
<dbReference type="EC" id="2.3.2.27" evidence="2"/>
<feature type="domain" description="RING-type" evidence="10">
    <location>
        <begin position="21"/>
        <end position="65"/>
    </location>
</feature>
<dbReference type="SMART" id="SM00184">
    <property type="entry name" value="RING"/>
    <property type="match status" value="1"/>
</dbReference>
<dbReference type="PROSITE" id="PS50089">
    <property type="entry name" value="ZF_RING_2"/>
    <property type="match status" value="1"/>
</dbReference>
<keyword evidence="4" id="KW-0479">Metal-binding</keyword>
<reference evidence="11" key="1">
    <citation type="submission" date="2025-08" db="UniProtKB">
        <authorList>
            <consortium name="Ensembl"/>
        </authorList>
    </citation>
    <scope>IDENTIFICATION</scope>
</reference>
<evidence type="ECO:0000259" key="10">
    <source>
        <dbReference type="PROSITE" id="PS50089"/>
    </source>
</evidence>
<dbReference type="Ensembl" id="ENSSOCT00000023635.1">
    <property type="protein sequence ID" value="ENSSOCP00000023060.1"/>
    <property type="gene ID" value="ENSSOCG00000017060.1"/>
</dbReference>
<evidence type="ECO:0000256" key="1">
    <source>
        <dbReference type="ARBA" id="ARBA00000900"/>
    </source>
</evidence>
<keyword evidence="5 9" id="KW-0863">Zinc-finger</keyword>
<dbReference type="Proteomes" id="UP000694551">
    <property type="component" value="Unplaced"/>
</dbReference>
<dbReference type="Gene3D" id="3.30.40.10">
    <property type="entry name" value="Zinc/RING finger domain, C3HC4 (zinc finger)"/>
    <property type="match status" value="1"/>
</dbReference>
<comment type="catalytic activity">
    <reaction evidence="1">
        <text>S-ubiquitinyl-[E2 ubiquitin-conjugating enzyme]-L-cysteine + [acceptor protein]-L-lysine = [E2 ubiquitin-conjugating enzyme]-L-cysteine + N(6)-ubiquitinyl-[acceptor protein]-L-lysine.</text>
        <dbReference type="EC" id="2.3.2.27"/>
    </reaction>
</comment>
<keyword evidence="6" id="KW-0862">Zinc</keyword>
<accession>A0A8D0G3S8</accession>
<dbReference type="InterPro" id="IPR013083">
    <property type="entry name" value="Znf_RING/FYVE/PHD"/>
</dbReference>
<keyword evidence="3" id="KW-0808">Transferase</keyword>
<dbReference type="GO" id="GO:0008270">
    <property type="term" value="F:zinc ion binding"/>
    <property type="evidence" value="ECO:0007669"/>
    <property type="project" value="UniProtKB-KW"/>
</dbReference>
<evidence type="ECO:0000313" key="12">
    <source>
        <dbReference type="Proteomes" id="UP000694551"/>
    </source>
</evidence>
<evidence type="ECO:0000256" key="5">
    <source>
        <dbReference type="ARBA" id="ARBA00022771"/>
    </source>
</evidence>
<evidence type="ECO:0000256" key="8">
    <source>
        <dbReference type="ARBA" id="ARBA00023163"/>
    </source>
</evidence>
<dbReference type="GO" id="GO:0006513">
    <property type="term" value="P:protein monoubiquitination"/>
    <property type="evidence" value="ECO:0007669"/>
    <property type="project" value="TreeGrafter"/>
</dbReference>
<reference evidence="11" key="2">
    <citation type="submission" date="2025-09" db="UniProtKB">
        <authorList>
            <consortium name="Ensembl"/>
        </authorList>
    </citation>
    <scope>IDENTIFICATION</scope>
</reference>
<dbReference type="InterPro" id="IPR017907">
    <property type="entry name" value="Znf_RING_CS"/>
</dbReference>
<dbReference type="GO" id="GO:0000209">
    <property type="term" value="P:protein polyubiquitination"/>
    <property type="evidence" value="ECO:0007669"/>
    <property type="project" value="TreeGrafter"/>
</dbReference>
<dbReference type="PANTHER" id="PTHR46077">
    <property type="entry name" value="E3 UBIQUITIN-PROTEIN LIGASE TOPORS"/>
    <property type="match status" value="1"/>
</dbReference>
<keyword evidence="8" id="KW-0804">Transcription</keyword>
<dbReference type="SUPFAM" id="SSF57850">
    <property type="entry name" value="RING/U-box"/>
    <property type="match status" value="1"/>
</dbReference>
<dbReference type="AlphaFoldDB" id="A0A8D0G3S8"/>